<dbReference type="PIRSF" id="PIRSF036625">
    <property type="entry name" value="GAF_ANTAR"/>
    <property type="match status" value="1"/>
</dbReference>
<dbReference type="InterPro" id="IPR036388">
    <property type="entry name" value="WH-like_DNA-bd_sf"/>
</dbReference>
<proteinExistence type="predicted"/>
<dbReference type="InterPro" id="IPR003018">
    <property type="entry name" value="GAF"/>
</dbReference>
<protein>
    <submittedName>
        <fullName evidence="7">GAF and ANTAR domain-containing protein</fullName>
    </submittedName>
</protein>
<feature type="region of interest" description="Disordered" evidence="5">
    <location>
        <begin position="1"/>
        <end position="21"/>
    </location>
</feature>
<evidence type="ECO:0000256" key="4">
    <source>
        <dbReference type="ARBA" id="ARBA00023163"/>
    </source>
</evidence>
<evidence type="ECO:0000256" key="3">
    <source>
        <dbReference type="ARBA" id="ARBA00023015"/>
    </source>
</evidence>
<dbReference type="InterPro" id="IPR029016">
    <property type="entry name" value="GAF-like_dom_sf"/>
</dbReference>
<name>A0ABW1F292_9ACTN</name>
<dbReference type="Proteomes" id="UP001596067">
    <property type="component" value="Unassembled WGS sequence"/>
</dbReference>
<dbReference type="SUPFAM" id="SSF55781">
    <property type="entry name" value="GAF domain-like"/>
    <property type="match status" value="1"/>
</dbReference>
<dbReference type="Gene3D" id="1.10.10.10">
    <property type="entry name" value="Winged helix-like DNA-binding domain superfamily/Winged helix DNA-binding domain"/>
    <property type="match status" value="1"/>
</dbReference>
<dbReference type="EMBL" id="JBHSOD010000024">
    <property type="protein sequence ID" value="MFC5887269.1"/>
    <property type="molecule type" value="Genomic_DNA"/>
</dbReference>
<dbReference type="Gene3D" id="3.30.450.40">
    <property type="match status" value="1"/>
</dbReference>
<evidence type="ECO:0000256" key="2">
    <source>
        <dbReference type="ARBA" id="ARBA00022777"/>
    </source>
</evidence>
<feature type="compositionally biased region" description="Basic and acidic residues" evidence="5">
    <location>
        <begin position="1"/>
        <end position="10"/>
    </location>
</feature>
<dbReference type="Pfam" id="PF13185">
    <property type="entry name" value="GAF_2"/>
    <property type="match status" value="1"/>
</dbReference>
<evidence type="ECO:0000256" key="1">
    <source>
        <dbReference type="ARBA" id="ARBA00022679"/>
    </source>
</evidence>
<dbReference type="SMART" id="SM01012">
    <property type="entry name" value="ANTAR"/>
    <property type="match status" value="1"/>
</dbReference>
<evidence type="ECO:0000313" key="7">
    <source>
        <dbReference type="EMBL" id="MFC5887269.1"/>
    </source>
</evidence>
<keyword evidence="2" id="KW-0418">Kinase</keyword>
<reference evidence="8" key="1">
    <citation type="journal article" date="2019" name="Int. J. Syst. Evol. Microbiol.">
        <title>The Global Catalogue of Microorganisms (GCM) 10K type strain sequencing project: providing services to taxonomists for standard genome sequencing and annotation.</title>
        <authorList>
            <consortium name="The Broad Institute Genomics Platform"/>
            <consortium name="The Broad Institute Genome Sequencing Center for Infectious Disease"/>
            <person name="Wu L."/>
            <person name="Ma J."/>
        </authorList>
    </citation>
    <scope>NUCLEOTIDE SEQUENCE [LARGE SCALE GENOMIC DNA]</scope>
    <source>
        <strain evidence="8">CGMCC 4.1469</strain>
    </source>
</reference>
<feature type="domain" description="ANTAR" evidence="6">
    <location>
        <begin position="188"/>
        <end position="249"/>
    </location>
</feature>
<dbReference type="PROSITE" id="PS50921">
    <property type="entry name" value="ANTAR"/>
    <property type="match status" value="1"/>
</dbReference>
<dbReference type="InterPro" id="IPR005561">
    <property type="entry name" value="ANTAR"/>
</dbReference>
<evidence type="ECO:0000256" key="5">
    <source>
        <dbReference type="SAM" id="MobiDB-lite"/>
    </source>
</evidence>
<organism evidence="7 8">
    <name type="scientific">Kitasatospora aburaviensis</name>
    <dbReference type="NCBI Taxonomy" id="67265"/>
    <lineage>
        <taxon>Bacteria</taxon>
        <taxon>Bacillati</taxon>
        <taxon>Actinomycetota</taxon>
        <taxon>Actinomycetes</taxon>
        <taxon>Kitasatosporales</taxon>
        <taxon>Streptomycetaceae</taxon>
        <taxon>Kitasatospora</taxon>
    </lineage>
</organism>
<dbReference type="RefSeq" id="WP_313761587.1">
    <property type="nucleotide sequence ID" value="NZ_BAAAVH010000077.1"/>
</dbReference>
<dbReference type="InterPro" id="IPR011006">
    <property type="entry name" value="CheY-like_superfamily"/>
</dbReference>
<keyword evidence="3" id="KW-0805">Transcription regulation</keyword>
<sequence length="261" mass="27961">MTDDQRRRECAASPGEGEAVTTREARVNEAFAGLTGTLVARGYDTVEFLHRLTEVCTALSGTAGTGLVVVDRHGALRDIAYSGDRVRRLETLQIAEGEGPCLDCHRTGEPVVEPDLSRARARWPRFVPQALELGFRSVHAVPLRLDGRSMGALNVFDVRPGVEPGHDGPDIVQSLADLAVIALLQRRHGREQTVAEEIGSALVDRSAVERAKGVLAEAAGLDMDTAFEVLRSHARRSGTGVAEVARALVDGRLDTTTVLAG</sequence>
<dbReference type="InterPro" id="IPR012074">
    <property type="entry name" value="GAF_ANTAR"/>
</dbReference>
<evidence type="ECO:0000259" key="6">
    <source>
        <dbReference type="PROSITE" id="PS50921"/>
    </source>
</evidence>
<keyword evidence="4" id="KW-0804">Transcription</keyword>
<keyword evidence="1" id="KW-0808">Transferase</keyword>
<keyword evidence="8" id="KW-1185">Reference proteome</keyword>
<comment type="caution">
    <text evidence="7">The sequence shown here is derived from an EMBL/GenBank/DDBJ whole genome shotgun (WGS) entry which is preliminary data.</text>
</comment>
<dbReference type="SUPFAM" id="SSF52172">
    <property type="entry name" value="CheY-like"/>
    <property type="match status" value="1"/>
</dbReference>
<evidence type="ECO:0000313" key="8">
    <source>
        <dbReference type="Proteomes" id="UP001596067"/>
    </source>
</evidence>
<accession>A0ABW1F292</accession>
<dbReference type="Pfam" id="PF03861">
    <property type="entry name" value="ANTAR"/>
    <property type="match status" value="1"/>
</dbReference>
<gene>
    <name evidence="7" type="ORF">ACFP0N_20075</name>
</gene>